<dbReference type="EMBL" id="AP019695">
    <property type="protein sequence ID" value="BBK21171.1"/>
    <property type="molecule type" value="Genomic_DNA"/>
</dbReference>
<accession>A0A6N4TEW6</accession>
<comment type="similarity">
    <text evidence="4">Belongs to the class I-like SAM-binding methyltransferase superfamily. RNA M5U methyltransferase family.</text>
</comment>
<protein>
    <submittedName>
        <fullName evidence="6">RNA methyltransferase</fullName>
    </submittedName>
</protein>
<keyword evidence="7" id="KW-1185">Reference proteome</keyword>
<dbReference type="NCBIfam" id="TIGR00479">
    <property type="entry name" value="rumA"/>
    <property type="match status" value="1"/>
</dbReference>
<evidence type="ECO:0000256" key="3">
    <source>
        <dbReference type="ARBA" id="ARBA00022691"/>
    </source>
</evidence>
<feature type="active site" evidence="5">
    <location>
        <position position="408"/>
    </location>
</feature>
<dbReference type="PANTHER" id="PTHR11061:SF30">
    <property type="entry name" value="TRNA (URACIL(54)-C(5))-METHYLTRANSFERASE"/>
    <property type="match status" value="1"/>
</dbReference>
<dbReference type="Pfam" id="PF05958">
    <property type="entry name" value="tRNA_U5-meth_tr"/>
    <property type="match status" value="1"/>
</dbReference>
<feature type="binding site" evidence="4">
    <location>
        <position position="283"/>
    </location>
    <ligand>
        <name>S-adenosyl-L-methionine</name>
        <dbReference type="ChEBI" id="CHEBI:59789"/>
    </ligand>
</feature>
<dbReference type="GO" id="GO:0070041">
    <property type="term" value="F:rRNA (uridine-C5-)-methyltransferase activity"/>
    <property type="evidence" value="ECO:0007669"/>
    <property type="project" value="TreeGrafter"/>
</dbReference>
<dbReference type="FunFam" id="2.40.50.1070:FF:000003">
    <property type="entry name" value="23S rRNA (Uracil-5-)-methyltransferase RumA"/>
    <property type="match status" value="1"/>
</dbReference>
<dbReference type="InterPro" id="IPR029063">
    <property type="entry name" value="SAM-dependent_MTases_sf"/>
</dbReference>
<reference evidence="7" key="1">
    <citation type="submission" date="2019-05" db="EMBL/GenBank/DDBJ databases">
        <title>Complete genome sequencing of Absiella argi strain JCM 30884.</title>
        <authorList>
            <person name="Sakamoto M."/>
            <person name="Murakami T."/>
            <person name="Mori H."/>
        </authorList>
    </citation>
    <scope>NUCLEOTIDE SEQUENCE [LARGE SCALE GENOMIC DNA]</scope>
    <source>
        <strain evidence="7">JCM 30884</strain>
    </source>
</reference>
<evidence type="ECO:0000256" key="1">
    <source>
        <dbReference type="ARBA" id="ARBA00022603"/>
    </source>
</evidence>
<dbReference type="PROSITE" id="PS51687">
    <property type="entry name" value="SAM_MT_RNA_M5U"/>
    <property type="match status" value="1"/>
</dbReference>
<evidence type="ECO:0000256" key="2">
    <source>
        <dbReference type="ARBA" id="ARBA00022679"/>
    </source>
</evidence>
<evidence type="ECO:0000256" key="5">
    <source>
        <dbReference type="PROSITE-ProRule" id="PRU10015"/>
    </source>
</evidence>
<organism evidence="6 7">
    <name type="scientific">Amedibacterium intestinale</name>
    <dbReference type="NCBI Taxonomy" id="2583452"/>
    <lineage>
        <taxon>Bacteria</taxon>
        <taxon>Bacillati</taxon>
        <taxon>Bacillota</taxon>
        <taxon>Erysipelotrichia</taxon>
        <taxon>Erysipelotrichales</taxon>
        <taxon>Erysipelotrichaceae</taxon>
        <taxon>Amedibacterium</taxon>
    </lineage>
</organism>
<dbReference type="FunFam" id="3.40.50.150:FF:000009">
    <property type="entry name" value="23S rRNA (Uracil(1939)-C(5))-methyltransferase RlmD"/>
    <property type="match status" value="1"/>
</dbReference>
<dbReference type="KEGG" id="aarg:Aargi30884_00740"/>
<dbReference type="PROSITE" id="PS01231">
    <property type="entry name" value="TRMA_2"/>
    <property type="match status" value="1"/>
</dbReference>
<feature type="binding site" evidence="4">
    <location>
        <position position="312"/>
    </location>
    <ligand>
        <name>S-adenosyl-L-methionine</name>
        <dbReference type="ChEBI" id="CHEBI:59789"/>
    </ligand>
</feature>
<evidence type="ECO:0000313" key="7">
    <source>
        <dbReference type="Proteomes" id="UP000464754"/>
    </source>
</evidence>
<dbReference type="InterPro" id="IPR010280">
    <property type="entry name" value="U5_MeTrfase_fam"/>
</dbReference>
<dbReference type="Gene3D" id="2.40.50.140">
    <property type="entry name" value="Nucleic acid-binding proteins"/>
    <property type="match status" value="1"/>
</dbReference>
<dbReference type="AlphaFoldDB" id="A0A6N4TEW6"/>
<dbReference type="PROSITE" id="PS01230">
    <property type="entry name" value="TRMA_1"/>
    <property type="match status" value="1"/>
</dbReference>
<dbReference type="Gene3D" id="2.40.50.1070">
    <property type="match status" value="1"/>
</dbReference>
<dbReference type="PANTHER" id="PTHR11061">
    <property type="entry name" value="RNA M5U METHYLTRANSFERASE"/>
    <property type="match status" value="1"/>
</dbReference>
<proteinExistence type="inferred from homology"/>
<dbReference type="InterPro" id="IPR030390">
    <property type="entry name" value="MeTrfase_TrmA_AS"/>
</dbReference>
<dbReference type="GO" id="GO:0070475">
    <property type="term" value="P:rRNA base methylation"/>
    <property type="evidence" value="ECO:0007669"/>
    <property type="project" value="TreeGrafter"/>
</dbReference>
<dbReference type="Gene3D" id="3.40.50.150">
    <property type="entry name" value="Vaccinia Virus protein VP39"/>
    <property type="match status" value="1"/>
</dbReference>
<dbReference type="RefSeq" id="WP_163051206.1">
    <property type="nucleotide sequence ID" value="NZ_AP019695.1"/>
</dbReference>
<evidence type="ECO:0000256" key="4">
    <source>
        <dbReference type="PROSITE-ProRule" id="PRU01024"/>
    </source>
</evidence>
<dbReference type="SUPFAM" id="SSF53335">
    <property type="entry name" value="S-adenosyl-L-methionine-dependent methyltransferases"/>
    <property type="match status" value="1"/>
</dbReference>
<feature type="binding site" evidence="4">
    <location>
        <position position="381"/>
    </location>
    <ligand>
        <name>S-adenosyl-L-methionine</name>
        <dbReference type="ChEBI" id="CHEBI:59789"/>
    </ligand>
</feature>
<name>A0A6N4TEW6_9FIRM</name>
<gene>
    <name evidence="6" type="ORF">Aargi30884_00740</name>
</gene>
<keyword evidence="1 4" id="KW-0489">Methyltransferase</keyword>
<feature type="binding site" evidence="4">
    <location>
        <position position="333"/>
    </location>
    <ligand>
        <name>S-adenosyl-L-methionine</name>
        <dbReference type="ChEBI" id="CHEBI:59789"/>
    </ligand>
</feature>
<dbReference type="InterPro" id="IPR012340">
    <property type="entry name" value="NA-bd_OB-fold"/>
</dbReference>
<dbReference type="SUPFAM" id="SSF50249">
    <property type="entry name" value="Nucleic acid-binding proteins"/>
    <property type="match status" value="1"/>
</dbReference>
<keyword evidence="2 4" id="KW-0808">Transferase</keyword>
<feature type="active site" description="Nucleophile" evidence="4">
    <location>
        <position position="408"/>
    </location>
</feature>
<sequence>MVKIKQIIEGKIASLDEVGNGILYSGKDRIFVRHVILNEVVRVRVVKKLQKGYAGELLEIIKPSENRGKVNCGIYDRCGSCQLLHMKEQAQHTYKLEYLQNLCKQAKELSLKCEGLLSMEDPYHYRNKMIIGFQRDKRKKIRAGFYEEFSHTIIPYQNCLLHPKECDEIVQTIVKLMEQMRIEPYDEDSRRGLLRHVILRYGEVSKQIMVVLVVNSVQFPARRNFVNALVKAHPQITTIVQNINTRKTSIVLGNEERVLYGKGYIEDTLCGLTFRISAKSFYQINHAQTEVLYKKAIEKLQLKGNEKILDAYCGIGTIGMYAAGFVKEVMGVEINKDSIKDAKDNAYRNHVKNIRFICDDAGSFMQKMAQQKEKLDVVIMDPPRSGSDECFIRSAVGVKPKKILYISCNPQTQIRDLKLFKKLGYEGKEVLGVDLFPHTFHVETCVLLQRRTM</sequence>
<dbReference type="Proteomes" id="UP000464754">
    <property type="component" value="Chromosome"/>
</dbReference>
<dbReference type="CDD" id="cd02440">
    <property type="entry name" value="AdoMet_MTases"/>
    <property type="match status" value="1"/>
</dbReference>
<dbReference type="InterPro" id="IPR030391">
    <property type="entry name" value="MeTrfase_TrmA_CS"/>
</dbReference>
<keyword evidence="3 4" id="KW-0949">S-adenosyl-L-methionine</keyword>
<evidence type="ECO:0000313" key="6">
    <source>
        <dbReference type="EMBL" id="BBK21171.1"/>
    </source>
</evidence>